<organism evidence="2 3">
    <name type="scientific">Orbilia blumenaviensis</name>
    <dbReference type="NCBI Taxonomy" id="1796055"/>
    <lineage>
        <taxon>Eukaryota</taxon>
        <taxon>Fungi</taxon>
        <taxon>Dikarya</taxon>
        <taxon>Ascomycota</taxon>
        <taxon>Pezizomycotina</taxon>
        <taxon>Orbiliomycetes</taxon>
        <taxon>Orbiliales</taxon>
        <taxon>Orbiliaceae</taxon>
        <taxon>Orbilia</taxon>
    </lineage>
</organism>
<feature type="region of interest" description="Disordered" evidence="1">
    <location>
        <begin position="491"/>
        <end position="541"/>
    </location>
</feature>
<evidence type="ECO:0008006" key="4">
    <source>
        <dbReference type="Google" id="ProtNLM"/>
    </source>
</evidence>
<accession>A0AAV9UX90</accession>
<dbReference type="Proteomes" id="UP001373714">
    <property type="component" value="Unassembled WGS sequence"/>
</dbReference>
<evidence type="ECO:0000313" key="2">
    <source>
        <dbReference type="EMBL" id="KAK6352236.1"/>
    </source>
</evidence>
<dbReference type="AlphaFoldDB" id="A0AAV9UX90"/>
<protein>
    <recommendedName>
        <fullName evidence="4">F-box domain-containing protein</fullName>
    </recommendedName>
</protein>
<dbReference type="PANTHER" id="PTHR42085:SF2">
    <property type="entry name" value="F-BOX DOMAIN-CONTAINING PROTEIN"/>
    <property type="match status" value="1"/>
</dbReference>
<evidence type="ECO:0000256" key="1">
    <source>
        <dbReference type="SAM" id="MobiDB-lite"/>
    </source>
</evidence>
<keyword evidence="3" id="KW-1185">Reference proteome</keyword>
<reference evidence="2 3" key="1">
    <citation type="submission" date="2019-10" db="EMBL/GenBank/DDBJ databases">
        <authorList>
            <person name="Palmer J.M."/>
        </authorList>
    </citation>
    <scope>NUCLEOTIDE SEQUENCE [LARGE SCALE GENOMIC DNA]</scope>
    <source>
        <strain evidence="2 3">TWF730</strain>
    </source>
</reference>
<comment type="caution">
    <text evidence="2">The sequence shown here is derived from an EMBL/GenBank/DDBJ whole genome shotgun (WGS) entry which is preliminary data.</text>
</comment>
<gene>
    <name evidence="2" type="ORF">TWF730_009066</name>
</gene>
<evidence type="ECO:0000313" key="3">
    <source>
        <dbReference type="Proteomes" id="UP001373714"/>
    </source>
</evidence>
<dbReference type="PANTHER" id="PTHR42085">
    <property type="entry name" value="F-BOX DOMAIN-CONTAINING PROTEIN"/>
    <property type="match status" value="1"/>
</dbReference>
<dbReference type="InterPro" id="IPR038883">
    <property type="entry name" value="AN11006-like"/>
</dbReference>
<name>A0AAV9UX90_9PEZI</name>
<dbReference type="EMBL" id="JAVHNS010000006">
    <property type="protein sequence ID" value="KAK6352236.1"/>
    <property type="molecule type" value="Genomic_DNA"/>
</dbReference>
<sequence>MRGSQHSPDAQYIQCKVHRNLSHHSFTHCRPPAPPLSPITPTGLSRLPTELLLQIFSYLLTSSTPIIISDFQKQDVSSTTSSYTNFKNRLVNHYIGAASGLFLADKKISDAALTVLYSSNTFIIKLRVNFTRAFLLSIGAVNRSRVKNIQFGAYSKLSATTWQYNLKREFEKLGSDLQDMAILRGVEYKLEWTHGRDYPVGDIGVNEVVKVERKDIAGFHKKLLSGWDDGHGNVRVDVISTSSSPAPPVVQQQFGILSLPNEILEKILSYCHLQQEVLLSGPHNYFSTLHRNMGAGSLDVILKHHSPCFGYFSLFLASRRIGTIMREIIYGQTKFRVRDRALSILSSVLNEQDFNMIKEVELVLGNPNQERMKFVVLCLKGALWRFIKSGSRVEKVTVKVDRLSVPYLGTIVPLLRELRKKCNLTLVETLGTGADLKVGDSFGLDMGAENNIEWILDDQGKAIWTWSWAQNGWRDFEEVVGREEGERDRVGKVNGLKEKKKNKKGKEKVEEKVEDPAPPEGSQNGRRLSASKAEGSMMRRVSKSKIMLKKWVSDLH</sequence>
<proteinExistence type="predicted"/>